<accession>A0A2K1L6R3</accession>
<dbReference type="InParanoid" id="A0A2K1L6R3"/>
<dbReference type="Proteomes" id="UP000006727">
    <property type="component" value="Chromosome 1"/>
</dbReference>
<sequence length="59" mass="6907">MLSYYATAFSLEDYFGWSIVRMIYTQGVSFCFFVVSAFKSWTSLLCETCEVSSSKRLYR</sequence>
<reference evidence="3" key="3">
    <citation type="submission" date="2020-12" db="UniProtKB">
        <authorList>
            <consortium name="EnsemblPlants"/>
        </authorList>
    </citation>
    <scope>IDENTIFICATION</scope>
</reference>
<name>A0A2K1L6R3_PHYPA</name>
<feature type="transmembrane region" description="Helical" evidence="1">
    <location>
        <begin position="14"/>
        <end position="35"/>
    </location>
</feature>
<reference evidence="2 4" key="2">
    <citation type="journal article" date="2018" name="Plant J.">
        <title>The Physcomitrella patens chromosome-scale assembly reveals moss genome structure and evolution.</title>
        <authorList>
            <person name="Lang D."/>
            <person name="Ullrich K.K."/>
            <person name="Murat F."/>
            <person name="Fuchs J."/>
            <person name="Jenkins J."/>
            <person name="Haas F.B."/>
            <person name="Piednoel M."/>
            <person name="Gundlach H."/>
            <person name="Van Bel M."/>
            <person name="Meyberg R."/>
            <person name="Vives C."/>
            <person name="Morata J."/>
            <person name="Symeonidi A."/>
            <person name="Hiss M."/>
            <person name="Muchero W."/>
            <person name="Kamisugi Y."/>
            <person name="Saleh O."/>
            <person name="Blanc G."/>
            <person name="Decker E.L."/>
            <person name="van Gessel N."/>
            <person name="Grimwood J."/>
            <person name="Hayes R.D."/>
            <person name="Graham S.W."/>
            <person name="Gunter L.E."/>
            <person name="McDaniel S.F."/>
            <person name="Hoernstein S.N.W."/>
            <person name="Larsson A."/>
            <person name="Li F.W."/>
            <person name="Perroud P.F."/>
            <person name="Phillips J."/>
            <person name="Ranjan P."/>
            <person name="Rokshar D.S."/>
            <person name="Rothfels C.J."/>
            <person name="Schneider L."/>
            <person name="Shu S."/>
            <person name="Stevenson D.W."/>
            <person name="Thummler F."/>
            <person name="Tillich M."/>
            <person name="Villarreal Aguilar J.C."/>
            <person name="Widiez T."/>
            <person name="Wong G.K."/>
            <person name="Wymore A."/>
            <person name="Zhang Y."/>
            <person name="Zimmer A.D."/>
            <person name="Quatrano R.S."/>
            <person name="Mayer K.F.X."/>
            <person name="Goodstein D."/>
            <person name="Casacuberta J.M."/>
            <person name="Vandepoele K."/>
            <person name="Reski R."/>
            <person name="Cuming A.C."/>
            <person name="Tuskan G.A."/>
            <person name="Maumus F."/>
            <person name="Salse J."/>
            <person name="Schmutz J."/>
            <person name="Rensing S.A."/>
        </authorList>
    </citation>
    <scope>NUCLEOTIDE SEQUENCE [LARGE SCALE GENOMIC DNA]</scope>
    <source>
        <strain evidence="3 4">cv. Gransden 2004</strain>
    </source>
</reference>
<keyword evidence="1" id="KW-0812">Transmembrane</keyword>
<gene>
    <name evidence="2" type="ORF">PHYPA_000148</name>
</gene>
<keyword evidence="1" id="KW-1133">Transmembrane helix</keyword>
<reference evidence="2 4" key="1">
    <citation type="journal article" date="2008" name="Science">
        <title>The Physcomitrella genome reveals evolutionary insights into the conquest of land by plants.</title>
        <authorList>
            <person name="Rensing S."/>
            <person name="Lang D."/>
            <person name="Zimmer A."/>
            <person name="Terry A."/>
            <person name="Salamov A."/>
            <person name="Shapiro H."/>
            <person name="Nishiyama T."/>
            <person name="Perroud P.-F."/>
            <person name="Lindquist E."/>
            <person name="Kamisugi Y."/>
            <person name="Tanahashi T."/>
            <person name="Sakakibara K."/>
            <person name="Fujita T."/>
            <person name="Oishi K."/>
            <person name="Shin-I T."/>
            <person name="Kuroki Y."/>
            <person name="Toyoda A."/>
            <person name="Suzuki Y."/>
            <person name="Hashimoto A."/>
            <person name="Yamaguchi K."/>
            <person name="Sugano A."/>
            <person name="Kohara Y."/>
            <person name="Fujiyama A."/>
            <person name="Anterola A."/>
            <person name="Aoki S."/>
            <person name="Ashton N."/>
            <person name="Barbazuk W.B."/>
            <person name="Barker E."/>
            <person name="Bennetzen J."/>
            <person name="Bezanilla M."/>
            <person name="Blankenship R."/>
            <person name="Cho S.H."/>
            <person name="Dutcher S."/>
            <person name="Estelle M."/>
            <person name="Fawcett J.A."/>
            <person name="Gundlach H."/>
            <person name="Hanada K."/>
            <person name="Heyl A."/>
            <person name="Hicks K.A."/>
            <person name="Hugh J."/>
            <person name="Lohr M."/>
            <person name="Mayer K."/>
            <person name="Melkozernov A."/>
            <person name="Murata T."/>
            <person name="Nelson D."/>
            <person name="Pils B."/>
            <person name="Prigge M."/>
            <person name="Reiss B."/>
            <person name="Renner T."/>
            <person name="Rombauts S."/>
            <person name="Rushton P."/>
            <person name="Sanderfoot A."/>
            <person name="Schween G."/>
            <person name="Shiu S.-H."/>
            <person name="Stueber K."/>
            <person name="Theodoulou F.L."/>
            <person name="Tu H."/>
            <person name="Van de Peer Y."/>
            <person name="Verrier P.J."/>
            <person name="Waters E."/>
            <person name="Wood A."/>
            <person name="Yang L."/>
            <person name="Cove D."/>
            <person name="Cuming A."/>
            <person name="Hasebe M."/>
            <person name="Lucas S."/>
            <person name="Mishler D.B."/>
            <person name="Reski R."/>
            <person name="Grigoriev I."/>
            <person name="Quatrano R.S."/>
            <person name="Boore J.L."/>
        </authorList>
    </citation>
    <scope>NUCLEOTIDE SEQUENCE [LARGE SCALE GENOMIC DNA]</scope>
    <source>
        <strain evidence="3 4">cv. Gransden 2004</strain>
    </source>
</reference>
<dbReference type="Gramene" id="Pp3c1_3540V3.1">
    <property type="protein sequence ID" value="PAC:32968253.CDS.1"/>
    <property type="gene ID" value="Pp3c1_3540"/>
</dbReference>
<dbReference type="EnsemblPlants" id="Pp3c1_3540V3.1">
    <property type="protein sequence ID" value="PAC:32968253.CDS.1"/>
    <property type="gene ID" value="Pp3c1_3540"/>
</dbReference>
<evidence type="ECO:0000313" key="3">
    <source>
        <dbReference type="EnsemblPlants" id="PAC:32968253.CDS.1"/>
    </source>
</evidence>
<dbReference type="Gramene" id="Pp3c1_3540V3.2">
    <property type="protein sequence ID" value="PAC:32968254.CDS.1"/>
    <property type="gene ID" value="Pp3c1_3540"/>
</dbReference>
<dbReference type="EnsemblPlants" id="Pp3c1_3540V3.2">
    <property type="protein sequence ID" value="PAC:32968254.CDS.1"/>
    <property type="gene ID" value="Pp3c1_3540"/>
</dbReference>
<dbReference type="EMBL" id="ABEU02000001">
    <property type="protein sequence ID" value="PNR61725.1"/>
    <property type="molecule type" value="Genomic_DNA"/>
</dbReference>
<keyword evidence="1" id="KW-0472">Membrane</keyword>
<proteinExistence type="predicted"/>
<protein>
    <submittedName>
        <fullName evidence="2 3">Uncharacterized protein</fullName>
    </submittedName>
</protein>
<evidence type="ECO:0000313" key="2">
    <source>
        <dbReference type="EMBL" id="PNR61725.1"/>
    </source>
</evidence>
<evidence type="ECO:0000313" key="4">
    <source>
        <dbReference type="Proteomes" id="UP000006727"/>
    </source>
</evidence>
<dbReference type="AlphaFoldDB" id="A0A2K1L6R3"/>
<organism evidence="2">
    <name type="scientific">Physcomitrium patens</name>
    <name type="common">Spreading-leaved earth moss</name>
    <name type="synonym">Physcomitrella patens</name>
    <dbReference type="NCBI Taxonomy" id="3218"/>
    <lineage>
        <taxon>Eukaryota</taxon>
        <taxon>Viridiplantae</taxon>
        <taxon>Streptophyta</taxon>
        <taxon>Embryophyta</taxon>
        <taxon>Bryophyta</taxon>
        <taxon>Bryophytina</taxon>
        <taxon>Bryopsida</taxon>
        <taxon>Funariidae</taxon>
        <taxon>Funariales</taxon>
        <taxon>Funariaceae</taxon>
        <taxon>Physcomitrium</taxon>
    </lineage>
</organism>
<evidence type="ECO:0000256" key="1">
    <source>
        <dbReference type="SAM" id="Phobius"/>
    </source>
</evidence>
<keyword evidence="4" id="KW-1185">Reference proteome</keyword>